<name>A0A9X6WUZ7_BACCE</name>
<protein>
    <submittedName>
        <fullName evidence="1">Uncharacterized protein</fullName>
    </submittedName>
</protein>
<dbReference type="Proteomes" id="UP000224413">
    <property type="component" value="Unassembled WGS sequence"/>
</dbReference>
<dbReference type="EMBL" id="NUWJ01000448">
    <property type="protein sequence ID" value="PFK03839.1"/>
    <property type="molecule type" value="Genomic_DNA"/>
</dbReference>
<comment type="caution">
    <text evidence="1">The sequence shown here is derived from an EMBL/GenBank/DDBJ whole genome shotgun (WGS) entry which is preliminary data.</text>
</comment>
<dbReference type="RefSeq" id="WP_098584729.1">
    <property type="nucleotide sequence ID" value="NZ_NUWJ01000448.1"/>
</dbReference>
<organism evidence="1 2">
    <name type="scientific">Bacillus cereus</name>
    <dbReference type="NCBI Taxonomy" id="1396"/>
    <lineage>
        <taxon>Bacteria</taxon>
        <taxon>Bacillati</taxon>
        <taxon>Bacillota</taxon>
        <taxon>Bacilli</taxon>
        <taxon>Bacillales</taxon>
        <taxon>Bacillaceae</taxon>
        <taxon>Bacillus</taxon>
        <taxon>Bacillus cereus group</taxon>
    </lineage>
</organism>
<proteinExistence type="predicted"/>
<gene>
    <name evidence="1" type="ORF">COI98_32330</name>
</gene>
<dbReference type="AlphaFoldDB" id="A0A9X6WUZ7"/>
<evidence type="ECO:0000313" key="1">
    <source>
        <dbReference type="EMBL" id="PFK03839.1"/>
    </source>
</evidence>
<evidence type="ECO:0000313" key="2">
    <source>
        <dbReference type="Proteomes" id="UP000224413"/>
    </source>
</evidence>
<reference evidence="1 2" key="1">
    <citation type="submission" date="2017-09" db="EMBL/GenBank/DDBJ databases">
        <title>Large-scale bioinformatics analysis of Bacillus genomes uncovers conserved roles of natural products in bacterial physiology.</title>
        <authorList>
            <consortium name="Agbiome Team Llc"/>
            <person name="Bleich R.M."/>
            <person name="Grubbs K.J."/>
            <person name="Santa Maria K.C."/>
            <person name="Allen S.E."/>
            <person name="Farag S."/>
            <person name="Shank E.A."/>
            <person name="Bowers A."/>
        </authorList>
    </citation>
    <scope>NUCLEOTIDE SEQUENCE [LARGE SCALE GENOMIC DNA]</scope>
    <source>
        <strain evidence="1 2">AFS083741</strain>
    </source>
</reference>
<sequence length="245" mass="29020">MKKLSDINKYKDSYFLIKFLEEKYLKDLLEGKFYMKNLGFFIDLEKKKKNKGQGDKYEGALVRKKQDTQLVINGKHVINARQVTEVRRYRDVKKMPVFCCTIFRASDFEVVNETDLAVYVKIILNEQQKNKLLDDFGKKAVRLPKGLMDKVDVELSNLGLSGEYGPVKYIDNNIGYIEREKAFKESQPDMLFWKDKYFEYQKEYRFVITDKFIEDHYILNLGDISQRVTVMDTTEFFEALIELPK</sequence>
<accession>A0A9X6WUZ7</accession>